<evidence type="ECO:0000313" key="1">
    <source>
        <dbReference type="EMBL" id="SHK85024.1"/>
    </source>
</evidence>
<dbReference type="AlphaFoldDB" id="A0A1M6VUE8"/>
<gene>
    <name evidence="1" type="ORF">SAMN05443507_12436</name>
</gene>
<keyword evidence="2" id="KW-1185">Reference proteome</keyword>
<dbReference type="EMBL" id="FRAF01000024">
    <property type="protein sequence ID" value="SHK85024.1"/>
    <property type="molecule type" value="Genomic_DNA"/>
</dbReference>
<evidence type="ECO:0000313" key="2">
    <source>
        <dbReference type="Proteomes" id="UP000184016"/>
    </source>
</evidence>
<dbReference type="RefSeq" id="WP_072874962.1">
    <property type="nucleotide sequence ID" value="NZ_FRAF01000024.1"/>
</dbReference>
<proteinExistence type="predicted"/>
<protein>
    <submittedName>
        <fullName evidence="1">Uncharacterized protein</fullName>
    </submittedName>
</protein>
<accession>A0A1M6VUE8</accession>
<dbReference type="STRING" id="1830138.SAMN05443507_12436"/>
<sequence length="68" mass="7402">MAVWEIALNVDGLDRGIYRLFENKILKVNTVPDHSVIQQVEGFEINQSMVDVPDCPVCGVPSTSGVSA</sequence>
<reference evidence="2" key="1">
    <citation type="submission" date="2016-11" db="EMBL/GenBank/DDBJ databases">
        <authorList>
            <person name="Varghese N."/>
            <person name="Submissions S."/>
        </authorList>
    </citation>
    <scope>NUCLEOTIDE SEQUENCE [LARGE SCALE GENOMIC DNA]</scope>
    <source>
        <strain evidence="2">USBA-503</strain>
    </source>
</reference>
<name>A0A1M6VUE8_9BACL</name>
<organism evidence="1 2">
    <name type="scientific">Alicyclobacillus tolerans</name>
    <dbReference type="NCBI Taxonomy" id="90970"/>
    <lineage>
        <taxon>Bacteria</taxon>
        <taxon>Bacillati</taxon>
        <taxon>Bacillota</taxon>
        <taxon>Bacilli</taxon>
        <taxon>Bacillales</taxon>
        <taxon>Alicyclobacillaceae</taxon>
        <taxon>Alicyclobacillus</taxon>
    </lineage>
</organism>
<dbReference type="Proteomes" id="UP000184016">
    <property type="component" value="Unassembled WGS sequence"/>
</dbReference>